<organism evidence="11 12">
    <name type="scientific">Bowmanella denitrificans</name>
    <dbReference type="NCBI Taxonomy" id="366582"/>
    <lineage>
        <taxon>Bacteria</taxon>
        <taxon>Pseudomonadati</taxon>
        <taxon>Pseudomonadota</taxon>
        <taxon>Gammaproteobacteria</taxon>
        <taxon>Alteromonadales</taxon>
        <taxon>Alteromonadaceae</taxon>
        <taxon>Bowmanella</taxon>
    </lineage>
</organism>
<dbReference type="InterPro" id="IPR004358">
    <property type="entry name" value="Sig_transdc_His_kin-like_C"/>
</dbReference>
<dbReference type="SMART" id="SM00387">
    <property type="entry name" value="HATPase_c"/>
    <property type="match status" value="1"/>
</dbReference>
<dbReference type="InterPro" id="IPR036890">
    <property type="entry name" value="HATPase_C_sf"/>
</dbReference>
<dbReference type="Pfam" id="PF02518">
    <property type="entry name" value="HATPase_c"/>
    <property type="match status" value="1"/>
</dbReference>
<dbReference type="CDD" id="cd06225">
    <property type="entry name" value="HAMP"/>
    <property type="match status" value="1"/>
</dbReference>
<keyword evidence="8" id="KW-1133">Transmembrane helix</keyword>
<dbReference type="SUPFAM" id="SSF55874">
    <property type="entry name" value="ATPase domain of HSP90 chaperone/DNA topoisomerase II/histidine kinase"/>
    <property type="match status" value="1"/>
</dbReference>
<dbReference type="PROSITE" id="PS50109">
    <property type="entry name" value="HIS_KIN"/>
    <property type="match status" value="1"/>
</dbReference>
<dbReference type="Gene3D" id="6.10.340.10">
    <property type="match status" value="1"/>
</dbReference>
<dbReference type="Gene3D" id="1.10.287.130">
    <property type="match status" value="1"/>
</dbReference>
<dbReference type="PANTHER" id="PTHR43711:SF1">
    <property type="entry name" value="HISTIDINE KINASE 1"/>
    <property type="match status" value="1"/>
</dbReference>
<dbReference type="InterPro" id="IPR036097">
    <property type="entry name" value="HisK_dim/P_sf"/>
</dbReference>
<feature type="transmembrane region" description="Helical" evidence="8">
    <location>
        <begin position="9"/>
        <end position="27"/>
    </location>
</feature>
<gene>
    <name evidence="11" type="ORF">GCM10009092_40630</name>
</gene>
<dbReference type="InterPro" id="IPR050736">
    <property type="entry name" value="Sensor_HK_Regulatory"/>
</dbReference>
<evidence type="ECO:0000256" key="7">
    <source>
        <dbReference type="ARBA" id="ARBA00023012"/>
    </source>
</evidence>
<dbReference type="PROSITE" id="PS50885">
    <property type="entry name" value="HAMP"/>
    <property type="match status" value="1"/>
</dbReference>
<evidence type="ECO:0000256" key="2">
    <source>
        <dbReference type="ARBA" id="ARBA00004370"/>
    </source>
</evidence>
<evidence type="ECO:0000256" key="1">
    <source>
        <dbReference type="ARBA" id="ARBA00000085"/>
    </source>
</evidence>
<evidence type="ECO:0000313" key="12">
    <source>
        <dbReference type="Proteomes" id="UP001501757"/>
    </source>
</evidence>
<evidence type="ECO:0000256" key="6">
    <source>
        <dbReference type="ARBA" id="ARBA00022777"/>
    </source>
</evidence>
<keyword evidence="4" id="KW-0597">Phosphoprotein</keyword>
<protein>
    <recommendedName>
        <fullName evidence="3">histidine kinase</fullName>
        <ecNumber evidence="3">2.7.13.3</ecNumber>
    </recommendedName>
</protein>
<dbReference type="EC" id="2.7.13.3" evidence="3"/>
<keyword evidence="8" id="KW-0472">Membrane</keyword>
<evidence type="ECO:0000259" key="10">
    <source>
        <dbReference type="PROSITE" id="PS50885"/>
    </source>
</evidence>
<keyword evidence="6 11" id="KW-0418">Kinase</keyword>
<dbReference type="InterPro" id="IPR003661">
    <property type="entry name" value="HisK_dim/P_dom"/>
</dbReference>
<reference evidence="11 12" key="1">
    <citation type="journal article" date="2019" name="Int. J. Syst. Evol. Microbiol.">
        <title>The Global Catalogue of Microorganisms (GCM) 10K type strain sequencing project: providing services to taxonomists for standard genome sequencing and annotation.</title>
        <authorList>
            <consortium name="The Broad Institute Genomics Platform"/>
            <consortium name="The Broad Institute Genome Sequencing Center for Infectious Disease"/>
            <person name="Wu L."/>
            <person name="Ma J."/>
        </authorList>
    </citation>
    <scope>NUCLEOTIDE SEQUENCE [LARGE SCALE GENOMIC DNA]</scope>
    <source>
        <strain evidence="11 12">JCM 13378</strain>
    </source>
</reference>
<evidence type="ECO:0000256" key="8">
    <source>
        <dbReference type="SAM" id="Phobius"/>
    </source>
</evidence>
<keyword evidence="5" id="KW-0808">Transferase</keyword>
<comment type="subcellular location">
    <subcellularLocation>
        <location evidence="2">Membrane</location>
    </subcellularLocation>
</comment>
<comment type="catalytic activity">
    <reaction evidence="1">
        <text>ATP + protein L-histidine = ADP + protein N-phospho-L-histidine.</text>
        <dbReference type="EC" id="2.7.13.3"/>
    </reaction>
</comment>
<dbReference type="Proteomes" id="UP001501757">
    <property type="component" value="Unassembled WGS sequence"/>
</dbReference>
<evidence type="ECO:0000259" key="9">
    <source>
        <dbReference type="PROSITE" id="PS50109"/>
    </source>
</evidence>
<dbReference type="PRINTS" id="PR00344">
    <property type="entry name" value="BCTRLSENSOR"/>
</dbReference>
<feature type="transmembrane region" description="Helical" evidence="8">
    <location>
        <begin position="179"/>
        <end position="202"/>
    </location>
</feature>
<evidence type="ECO:0000256" key="5">
    <source>
        <dbReference type="ARBA" id="ARBA00022679"/>
    </source>
</evidence>
<keyword evidence="8" id="KW-0812">Transmembrane</keyword>
<dbReference type="PANTHER" id="PTHR43711">
    <property type="entry name" value="TWO-COMPONENT HISTIDINE KINASE"/>
    <property type="match status" value="1"/>
</dbReference>
<dbReference type="RefSeq" id="WP_343847274.1">
    <property type="nucleotide sequence ID" value="NZ_BAAAEI010000028.1"/>
</dbReference>
<proteinExistence type="predicted"/>
<evidence type="ECO:0000313" key="11">
    <source>
        <dbReference type="EMBL" id="GAA0372235.1"/>
    </source>
</evidence>
<evidence type="ECO:0000256" key="4">
    <source>
        <dbReference type="ARBA" id="ARBA00022553"/>
    </source>
</evidence>
<evidence type="ECO:0000256" key="3">
    <source>
        <dbReference type="ARBA" id="ARBA00012438"/>
    </source>
</evidence>
<dbReference type="SMART" id="SM00388">
    <property type="entry name" value="HisKA"/>
    <property type="match status" value="1"/>
</dbReference>
<comment type="caution">
    <text evidence="11">The sequence shown here is derived from an EMBL/GenBank/DDBJ whole genome shotgun (WGS) entry which is preliminary data.</text>
</comment>
<dbReference type="InterPro" id="IPR003660">
    <property type="entry name" value="HAMP_dom"/>
</dbReference>
<dbReference type="GO" id="GO:0016301">
    <property type="term" value="F:kinase activity"/>
    <property type="evidence" value="ECO:0007669"/>
    <property type="project" value="UniProtKB-KW"/>
</dbReference>
<dbReference type="CDD" id="cd00082">
    <property type="entry name" value="HisKA"/>
    <property type="match status" value="1"/>
</dbReference>
<name>A0ABN0XTZ3_9ALTE</name>
<dbReference type="Pfam" id="PF00512">
    <property type="entry name" value="HisKA"/>
    <property type="match status" value="1"/>
</dbReference>
<sequence>MNLSLYQRLALSLVLVFVLMLWVFYWWSSELHQRTTLEAEQRLHIDLAAHLVHDNPLLAQGVYDYQGLENLFHTLMVLGPSFEFYYLDPQGRILTYSAEPQKIRRQSVNLAPILQLIEHPDTVPVLGDDPRNPNGRKIFSAAAVKHADQLQGYLYMIIGGEAYDSVFAKVRDSHGLQTIALWASLALAFLLVVLLGLFRFITRPLLRLTRSMQAFRSNQRLPAADNWCATSHNEVHQLGCAFKQMTTQINSQFEQLQQLDQQRRTLLADLSHDLRTPLANLQGYIETLALNDQHLSSEERRRFVEISLKNARNLKRLIDQIFELAYLEGGQVTLNQEAFPLGELLYDVVAKFSLKANDKGVKLEIVPGQCQYQVFADIAKLERVLTNLLENALRHTPKGGRVIIRMLLGKDSVRVEVEDTGVGIGRNELAYIFDARYRASNSREDKSLHAGLGLAISKKLMALLESDLRVKSELGKGTCFSFDLKQVF</sequence>
<dbReference type="Gene3D" id="3.30.565.10">
    <property type="entry name" value="Histidine kinase-like ATPase, C-terminal domain"/>
    <property type="match status" value="1"/>
</dbReference>
<keyword evidence="12" id="KW-1185">Reference proteome</keyword>
<dbReference type="SUPFAM" id="SSF47384">
    <property type="entry name" value="Homodimeric domain of signal transducing histidine kinase"/>
    <property type="match status" value="1"/>
</dbReference>
<keyword evidence="7" id="KW-0902">Two-component regulatory system</keyword>
<feature type="domain" description="HAMP" evidence="10">
    <location>
        <begin position="199"/>
        <end position="254"/>
    </location>
</feature>
<dbReference type="EMBL" id="BAAAEI010000028">
    <property type="protein sequence ID" value="GAA0372235.1"/>
    <property type="molecule type" value="Genomic_DNA"/>
</dbReference>
<accession>A0ABN0XTZ3</accession>
<dbReference type="InterPro" id="IPR003594">
    <property type="entry name" value="HATPase_dom"/>
</dbReference>
<feature type="domain" description="Histidine kinase" evidence="9">
    <location>
        <begin position="269"/>
        <end position="488"/>
    </location>
</feature>
<dbReference type="InterPro" id="IPR005467">
    <property type="entry name" value="His_kinase_dom"/>
</dbReference>